<proteinExistence type="predicted"/>
<dbReference type="Proteomes" id="UP000250321">
    <property type="component" value="Unassembled WGS sequence"/>
</dbReference>
<gene>
    <name evidence="4" type="ORF">Pyn_02429</name>
</gene>
<dbReference type="STRING" id="2094558.A0A314UD68"/>
<reference evidence="4 5" key="1">
    <citation type="submission" date="2018-02" db="EMBL/GenBank/DDBJ databases">
        <title>Draft genome of wild Prunus yedoensis var. nudiflora.</title>
        <authorList>
            <person name="Baek S."/>
            <person name="Kim J.-H."/>
            <person name="Choi K."/>
            <person name="Kim G.-B."/>
            <person name="Cho A."/>
            <person name="Jang H."/>
            <person name="Shin C.-H."/>
            <person name="Yu H.-J."/>
            <person name="Mun J.-H."/>
        </authorList>
    </citation>
    <scope>NUCLEOTIDE SEQUENCE [LARGE SCALE GENOMIC DNA]</scope>
    <source>
        <strain evidence="5">cv. Jeju island</strain>
        <tissue evidence="4">Leaf</tissue>
    </source>
</reference>
<protein>
    <recommendedName>
        <fullName evidence="3">DUF1664 domain-containing protein</fullName>
    </recommendedName>
</protein>
<comment type="caution">
    <text evidence="4">The sequence shown here is derived from an EMBL/GenBank/DDBJ whole genome shotgun (WGS) entry which is preliminary data.</text>
</comment>
<dbReference type="InterPro" id="IPR012458">
    <property type="entry name" value="DUF1664"/>
</dbReference>
<feature type="domain" description="DUF1664" evidence="3">
    <location>
        <begin position="79"/>
        <end position="190"/>
    </location>
</feature>
<keyword evidence="2" id="KW-0732">Signal</keyword>
<dbReference type="AlphaFoldDB" id="A0A314UD68"/>
<keyword evidence="5" id="KW-1185">Reference proteome</keyword>
<evidence type="ECO:0000256" key="1">
    <source>
        <dbReference type="SAM" id="Phobius"/>
    </source>
</evidence>
<keyword evidence="1" id="KW-1133">Transmembrane helix</keyword>
<dbReference type="EMBL" id="PJQY01003694">
    <property type="protein sequence ID" value="PQM35271.1"/>
    <property type="molecule type" value="Genomic_DNA"/>
</dbReference>
<accession>A0A314UD68</accession>
<name>A0A314UD68_PRUYE</name>
<evidence type="ECO:0000256" key="2">
    <source>
        <dbReference type="SAM" id="SignalP"/>
    </source>
</evidence>
<organism evidence="4 5">
    <name type="scientific">Prunus yedoensis var. nudiflora</name>
    <dbReference type="NCBI Taxonomy" id="2094558"/>
    <lineage>
        <taxon>Eukaryota</taxon>
        <taxon>Viridiplantae</taxon>
        <taxon>Streptophyta</taxon>
        <taxon>Embryophyta</taxon>
        <taxon>Tracheophyta</taxon>
        <taxon>Spermatophyta</taxon>
        <taxon>Magnoliopsida</taxon>
        <taxon>eudicotyledons</taxon>
        <taxon>Gunneridae</taxon>
        <taxon>Pentapetalae</taxon>
        <taxon>rosids</taxon>
        <taxon>fabids</taxon>
        <taxon>Rosales</taxon>
        <taxon>Rosaceae</taxon>
        <taxon>Amygdaloideae</taxon>
        <taxon>Amygdaleae</taxon>
        <taxon>Prunus</taxon>
    </lineage>
</organism>
<evidence type="ECO:0000259" key="3">
    <source>
        <dbReference type="Pfam" id="PF07889"/>
    </source>
</evidence>
<sequence>MSAAILLFCLALCCYWNLEPHTVFADLSWSSTILLKIGKLSDFIGELQSLLNGTGEQSEGDFDAIASQLKGNDSQIGLTPLIMPAATLGALVYGYMWWKGLKFSDLMYVTKRSMTAAVSNLHKHLESVTEAIANTNNHLTQRVQNLDDQLLEQKEISKSILENVGHTKGSIEELYVTVTELQSALTGLVSSASTCIGVGKFGLQARFHFRKAGLKEIAKSLSGTLTKSTDAIVQDDIEGPGMKPRNLLRHTYEMP</sequence>
<dbReference type="OrthoDB" id="544175at2759"/>
<dbReference type="Pfam" id="PF07889">
    <property type="entry name" value="DUF1664"/>
    <property type="match status" value="1"/>
</dbReference>
<feature type="signal peptide" evidence="2">
    <location>
        <begin position="1"/>
        <end position="25"/>
    </location>
</feature>
<feature type="transmembrane region" description="Helical" evidence="1">
    <location>
        <begin position="76"/>
        <end position="98"/>
    </location>
</feature>
<dbReference type="PANTHER" id="PTHR46667">
    <property type="entry name" value="OS05G0182700 PROTEIN"/>
    <property type="match status" value="1"/>
</dbReference>
<feature type="chain" id="PRO_5016302996" description="DUF1664 domain-containing protein" evidence="2">
    <location>
        <begin position="26"/>
        <end position="255"/>
    </location>
</feature>
<evidence type="ECO:0000313" key="5">
    <source>
        <dbReference type="Proteomes" id="UP000250321"/>
    </source>
</evidence>
<evidence type="ECO:0000313" key="4">
    <source>
        <dbReference type="EMBL" id="PQM35271.1"/>
    </source>
</evidence>
<dbReference type="PANTHER" id="PTHR46667:SF6">
    <property type="entry name" value="OS01G0185100 PROTEIN"/>
    <property type="match status" value="1"/>
</dbReference>
<keyword evidence="1" id="KW-0472">Membrane</keyword>
<keyword evidence="1" id="KW-0812">Transmembrane</keyword>